<dbReference type="Pfam" id="PF00067">
    <property type="entry name" value="p450"/>
    <property type="match status" value="1"/>
</dbReference>
<dbReference type="InterPro" id="IPR036396">
    <property type="entry name" value="Cyt_P450_sf"/>
</dbReference>
<proteinExistence type="inferred from homology"/>
<dbReference type="RefSeq" id="WP_176165620.1">
    <property type="nucleotide sequence ID" value="NZ_CP054929.1"/>
</dbReference>
<comment type="similarity">
    <text evidence="1 7">Belongs to the cytochrome P450 family.</text>
</comment>
<keyword evidence="10" id="KW-1185">Reference proteome</keyword>
<dbReference type="EMBL" id="CP054929">
    <property type="protein sequence ID" value="QKW53916.1"/>
    <property type="molecule type" value="Genomic_DNA"/>
</dbReference>
<dbReference type="PANTHER" id="PTHR46696">
    <property type="entry name" value="P450, PUTATIVE (EUROFUNG)-RELATED"/>
    <property type="match status" value="1"/>
</dbReference>
<keyword evidence="5 7" id="KW-0408">Iron</keyword>
<dbReference type="SUPFAM" id="SSF48264">
    <property type="entry name" value="Cytochrome P450"/>
    <property type="match status" value="1"/>
</dbReference>
<sequence>MDQRTDVVDPQDLMDLPLPRPSECPFGPSPDFARLRVESPVVQVRCPTGMRAWLVSRYADVREVLGDAERFSSRTGQVPHMMGHADPGRPVRPGEFTRMDGAEYQRFRRHIGPEVGTPKRLAELRPRVEAIVDERIDALAAGGSRADFYGDFTVPVTTAAISGVVGVPYADRHLFHHAAAAVFSDVTSEPEMAAAMRPLHAYLYQLVRSRREDPQDDGVSRIIARSEQANEPFTEAELVSMCAVMLVAGFDTTATALAHGMFALLAYREQYARLRADPSLIPSAVEEIVRCFGGAAGIARQVTRDTEIGGTPVRAGDYVVVAIQAADRDPAEFEDPDTIDVGRRMSGHLGFGYGTHQCFGQQTARLELSVVLEKLTRRIPSLRLASAVEEVPFKENTPVIGPAAVPVTWDEILPRERGQR</sequence>
<gene>
    <name evidence="9" type="ORF">HUT08_35080</name>
</gene>
<dbReference type="InterPro" id="IPR017972">
    <property type="entry name" value="Cyt_P450_CS"/>
</dbReference>
<dbReference type="Proteomes" id="UP000509303">
    <property type="component" value="Chromosome"/>
</dbReference>
<dbReference type="GO" id="GO:0020037">
    <property type="term" value="F:heme binding"/>
    <property type="evidence" value="ECO:0007669"/>
    <property type="project" value="InterPro"/>
</dbReference>
<evidence type="ECO:0000256" key="4">
    <source>
        <dbReference type="ARBA" id="ARBA00023002"/>
    </source>
</evidence>
<dbReference type="CDD" id="cd11030">
    <property type="entry name" value="CYP105-like"/>
    <property type="match status" value="1"/>
</dbReference>
<dbReference type="InterPro" id="IPR002397">
    <property type="entry name" value="Cyt_P450_B"/>
</dbReference>
<dbReference type="AlphaFoldDB" id="A0A7H8NHP7"/>
<dbReference type="GO" id="GO:0004497">
    <property type="term" value="F:monooxygenase activity"/>
    <property type="evidence" value="ECO:0007669"/>
    <property type="project" value="UniProtKB-KW"/>
</dbReference>
<dbReference type="GO" id="GO:0016705">
    <property type="term" value="F:oxidoreductase activity, acting on paired donors, with incorporation or reduction of molecular oxygen"/>
    <property type="evidence" value="ECO:0007669"/>
    <property type="project" value="InterPro"/>
</dbReference>
<evidence type="ECO:0000256" key="6">
    <source>
        <dbReference type="ARBA" id="ARBA00023033"/>
    </source>
</evidence>
<dbReference type="InterPro" id="IPR001128">
    <property type="entry name" value="Cyt_P450"/>
</dbReference>
<dbReference type="PRINTS" id="PR00359">
    <property type="entry name" value="BP450"/>
</dbReference>
<dbReference type="FunFam" id="1.10.630.10:FF:000018">
    <property type="entry name" value="Cytochrome P450 monooxygenase"/>
    <property type="match status" value="1"/>
</dbReference>
<evidence type="ECO:0000256" key="7">
    <source>
        <dbReference type="RuleBase" id="RU000461"/>
    </source>
</evidence>
<name>A0A7H8NHP7_9ACTN</name>
<evidence type="ECO:0000313" key="10">
    <source>
        <dbReference type="Proteomes" id="UP000509303"/>
    </source>
</evidence>
<dbReference type="PROSITE" id="PS00086">
    <property type="entry name" value="CYTOCHROME_P450"/>
    <property type="match status" value="1"/>
</dbReference>
<evidence type="ECO:0000256" key="3">
    <source>
        <dbReference type="ARBA" id="ARBA00022723"/>
    </source>
</evidence>
<keyword evidence="2 7" id="KW-0349">Heme</keyword>
<evidence type="ECO:0000256" key="1">
    <source>
        <dbReference type="ARBA" id="ARBA00010617"/>
    </source>
</evidence>
<organism evidence="9 10">
    <name type="scientific">Streptomyces buecherae</name>
    <dbReference type="NCBI Taxonomy" id="2763006"/>
    <lineage>
        <taxon>Bacteria</taxon>
        <taxon>Bacillati</taxon>
        <taxon>Actinomycetota</taxon>
        <taxon>Actinomycetes</taxon>
        <taxon>Kitasatosporales</taxon>
        <taxon>Streptomycetaceae</taxon>
        <taxon>Streptomyces</taxon>
    </lineage>
</organism>
<keyword evidence="6 7" id="KW-0503">Monooxygenase</keyword>
<evidence type="ECO:0000256" key="8">
    <source>
        <dbReference type="SAM" id="MobiDB-lite"/>
    </source>
</evidence>
<keyword evidence="3 7" id="KW-0479">Metal-binding</keyword>
<protein>
    <submittedName>
        <fullName evidence="9">Cytochrome P450</fullName>
    </submittedName>
</protein>
<keyword evidence="4 7" id="KW-0560">Oxidoreductase</keyword>
<evidence type="ECO:0000256" key="5">
    <source>
        <dbReference type="ARBA" id="ARBA00023004"/>
    </source>
</evidence>
<dbReference type="PRINTS" id="PR00385">
    <property type="entry name" value="P450"/>
</dbReference>
<reference evidence="9 10" key="1">
    <citation type="submission" date="2020-06" db="EMBL/GenBank/DDBJ databases">
        <title>Genome mining for natural products.</title>
        <authorList>
            <person name="Zhang B."/>
            <person name="Shi J."/>
            <person name="Ge H."/>
        </authorList>
    </citation>
    <scope>NUCLEOTIDE SEQUENCE [LARGE SCALE GENOMIC DNA]</scope>
    <source>
        <strain evidence="9 10">NA00687</strain>
    </source>
</reference>
<dbReference type="PANTHER" id="PTHR46696:SF6">
    <property type="entry name" value="P450, PUTATIVE (EUROFUNG)-RELATED"/>
    <property type="match status" value="1"/>
</dbReference>
<accession>A0A7H8NHP7</accession>
<feature type="region of interest" description="Disordered" evidence="8">
    <location>
        <begin position="1"/>
        <end position="21"/>
    </location>
</feature>
<evidence type="ECO:0000313" key="9">
    <source>
        <dbReference type="EMBL" id="QKW53916.1"/>
    </source>
</evidence>
<evidence type="ECO:0000256" key="2">
    <source>
        <dbReference type="ARBA" id="ARBA00022617"/>
    </source>
</evidence>
<dbReference type="GO" id="GO:0005506">
    <property type="term" value="F:iron ion binding"/>
    <property type="evidence" value="ECO:0007669"/>
    <property type="project" value="InterPro"/>
</dbReference>
<dbReference type="Gene3D" id="1.10.630.10">
    <property type="entry name" value="Cytochrome P450"/>
    <property type="match status" value="1"/>
</dbReference>